<sequence>MAAAGHYPVIGPPPEKEPTERQPLLVNAAPAIMGAGYYQGTAALQHNNFDPTGKYKLKCEGAFAAVECAISESDGLKSQGSVMVTMSGNVDIDTKMEGGLGLSLLRCCCAGGSMFFSHYSIKPGQGPRGDVLLAPPVPGEVILLPLDGMSPGWVVQPGGFLACDHSVSIGVKMLDIAQGCCGGEGFFVMEAGGRGRLLICSYGAITRYDLAPGEKRKIDNGYCVAWTSGMQWTIAKAARGLWNTVVSGEGLVANFTGPGTVFVQTRSMQNLANALVPYLPKTGGGGSGGGIEVSIA</sequence>
<evidence type="ECO:0000313" key="3">
    <source>
        <dbReference type="Proteomes" id="UP000613740"/>
    </source>
</evidence>
<dbReference type="Gene3D" id="3.60.160.10">
    <property type="entry name" value="Mitochondrial biogenesis AIM24"/>
    <property type="match status" value="1"/>
</dbReference>
<feature type="region of interest" description="Disordered" evidence="1">
    <location>
        <begin position="1"/>
        <end position="20"/>
    </location>
</feature>
<dbReference type="AlphaFoldDB" id="A0A835WRP9"/>
<comment type="caution">
    <text evidence="2">The sequence shown here is derived from an EMBL/GenBank/DDBJ whole genome shotgun (WGS) entry which is preliminary data.</text>
</comment>
<gene>
    <name evidence="2" type="ORF">HYH02_002251</name>
</gene>
<evidence type="ECO:0000313" key="2">
    <source>
        <dbReference type="EMBL" id="KAG2452908.1"/>
    </source>
</evidence>
<protein>
    <recommendedName>
        <fullName evidence="4">Altered inheritance of mitochondria protein 24, mitochondrial</fullName>
    </recommendedName>
</protein>
<dbReference type="SUPFAM" id="SSF51219">
    <property type="entry name" value="TRAP-like"/>
    <property type="match status" value="1"/>
</dbReference>
<dbReference type="InterPro" id="IPR002838">
    <property type="entry name" value="AIM24"/>
</dbReference>
<reference evidence="2" key="1">
    <citation type="journal article" date="2020" name="bioRxiv">
        <title>Comparative genomics of Chlamydomonas.</title>
        <authorList>
            <person name="Craig R.J."/>
            <person name="Hasan A.R."/>
            <person name="Ness R.W."/>
            <person name="Keightley P.D."/>
        </authorList>
    </citation>
    <scope>NUCLEOTIDE SEQUENCE</scope>
    <source>
        <strain evidence="2">CCAP 11/173</strain>
    </source>
</reference>
<dbReference type="Pfam" id="PF01987">
    <property type="entry name" value="AIM24"/>
    <property type="match status" value="1"/>
</dbReference>
<dbReference type="PANTHER" id="PTHR43657">
    <property type="entry name" value="TRYPTOPHAN RNA-BINDING ATTENUATOR PROTEIN-LIKE PROTEIN"/>
    <property type="match status" value="1"/>
</dbReference>
<proteinExistence type="predicted"/>
<dbReference type="EMBL" id="JAEHOD010000004">
    <property type="protein sequence ID" value="KAG2452908.1"/>
    <property type="molecule type" value="Genomic_DNA"/>
</dbReference>
<accession>A0A835WRP9</accession>
<dbReference type="InterPro" id="IPR036983">
    <property type="entry name" value="AIM24_sf"/>
</dbReference>
<dbReference type="PANTHER" id="PTHR43657:SF1">
    <property type="entry name" value="ALTERED INHERITANCE OF MITOCHONDRIA PROTEIN 24, MITOCHONDRIAL"/>
    <property type="match status" value="1"/>
</dbReference>
<organism evidence="2 3">
    <name type="scientific">Chlamydomonas schloesseri</name>
    <dbReference type="NCBI Taxonomy" id="2026947"/>
    <lineage>
        <taxon>Eukaryota</taxon>
        <taxon>Viridiplantae</taxon>
        <taxon>Chlorophyta</taxon>
        <taxon>core chlorophytes</taxon>
        <taxon>Chlorophyceae</taxon>
        <taxon>CS clade</taxon>
        <taxon>Chlamydomonadales</taxon>
        <taxon>Chlamydomonadaceae</taxon>
        <taxon>Chlamydomonas</taxon>
    </lineage>
</organism>
<dbReference type="Proteomes" id="UP000613740">
    <property type="component" value="Unassembled WGS sequence"/>
</dbReference>
<keyword evidence="3" id="KW-1185">Reference proteome</keyword>
<evidence type="ECO:0000256" key="1">
    <source>
        <dbReference type="SAM" id="MobiDB-lite"/>
    </source>
</evidence>
<evidence type="ECO:0008006" key="4">
    <source>
        <dbReference type="Google" id="ProtNLM"/>
    </source>
</evidence>
<dbReference type="NCBIfam" id="TIGR00266">
    <property type="entry name" value="TIGR00266 family protein"/>
    <property type="match status" value="1"/>
</dbReference>
<name>A0A835WRP9_9CHLO</name>
<dbReference type="OrthoDB" id="1705416at2759"/>
<dbReference type="InterPro" id="IPR016031">
    <property type="entry name" value="Trp_RNA-bd_attenuator-like_dom"/>
</dbReference>